<name>N8QT77_9GAMM</name>
<evidence type="ECO:0000313" key="2">
    <source>
        <dbReference type="Proteomes" id="UP000013065"/>
    </source>
</evidence>
<dbReference type="AlphaFoldDB" id="N8QT77"/>
<sequence>MTFIVQDKSNYYLYNDNHYCLFDLKKLILQFGVPKNLLKTSLK</sequence>
<evidence type="ECO:0000313" key="1">
    <source>
        <dbReference type="EMBL" id="ENU41810.1"/>
    </source>
</evidence>
<gene>
    <name evidence="1" type="ORF">F985_02697</name>
</gene>
<organism evidence="1 2">
    <name type="scientific">Acinetobacter seifertii</name>
    <dbReference type="NCBI Taxonomy" id="1530123"/>
    <lineage>
        <taxon>Bacteria</taxon>
        <taxon>Pseudomonadati</taxon>
        <taxon>Pseudomonadota</taxon>
        <taxon>Gammaproteobacteria</taxon>
        <taxon>Moraxellales</taxon>
        <taxon>Moraxellaceae</taxon>
        <taxon>Acinetobacter</taxon>
        <taxon>Acinetobacter calcoaceticus/baumannii complex</taxon>
    </lineage>
</organism>
<dbReference type="PATRIC" id="fig|520709.3.peg.2641"/>
<dbReference type="HOGENOM" id="CLU_3228282_0_0_6"/>
<accession>N8QT77</accession>
<comment type="caution">
    <text evidence="1">The sequence shown here is derived from an EMBL/GenBank/DDBJ whole genome shotgun (WGS) entry which is preliminary data.</text>
</comment>
<reference evidence="1 2" key="2">
    <citation type="journal article" date="2015" name="Int. J. Syst. Evol. Microbiol.">
        <title>Acinetobacter seifertii sp. nov., a member of the Acinetobacter calcoaceticus-Acinetobacter baumannii complex isolated from human clinical specimens.</title>
        <authorList>
            <person name="Nemec A."/>
            <person name="Krizova L."/>
            <person name="Maixnerova M."/>
            <person name="Sedo O."/>
            <person name="Brisse S."/>
            <person name="Higgins P.G."/>
        </authorList>
    </citation>
    <scope>NUCLEOTIDE SEQUENCE [LARGE SCALE GENOMIC DNA]</scope>
    <source>
        <strain evidence="1 2">NIPH 973</strain>
    </source>
</reference>
<dbReference type="Proteomes" id="UP000013065">
    <property type="component" value="Unassembled WGS sequence"/>
</dbReference>
<proteinExistence type="predicted"/>
<protein>
    <submittedName>
        <fullName evidence="1">Uncharacterized protein</fullName>
    </submittedName>
</protein>
<dbReference type="EMBL" id="APOO01000022">
    <property type="protein sequence ID" value="ENU41810.1"/>
    <property type="molecule type" value="Genomic_DNA"/>
</dbReference>
<reference evidence="2" key="1">
    <citation type="submission" date="2013-02" db="EMBL/GenBank/DDBJ databases">
        <title>The Genome Sequence of Acinetobacter sp. NIPH 973.</title>
        <authorList>
            <consortium name="The Broad Institute Genome Sequencing Platform"/>
            <consortium name="The Broad Institute Genome Sequencing Center for Infectious Disease"/>
            <person name="Cerqueira G."/>
            <person name="Feldgarden M."/>
            <person name="Courvalin P."/>
            <person name="Perichon B."/>
            <person name="Grillot-Courvalin C."/>
            <person name="Clermont D."/>
            <person name="Rocha E."/>
            <person name="Yoon E.-J."/>
            <person name="Nemec A."/>
            <person name="Walker B."/>
            <person name="Young S.K."/>
            <person name="Zeng Q."/>
            <person name="Gargeya S."/>
            <person name="Fitzgerald M."/>
            <person name="Haas B."/>
            <person name="Abouelleil A."/>
            <person name="Alvarado L."/>
            <person name="Arachchi H.M."/>
            <person name="Berlin A.M."/>
            <person name="Chapman S.B."/>
            <person name="Dewar J."/>
            <person name="Goldberg J."/>
            <person name="Griggs A."/>
            <person name="Gujja S."/>
            <person name="Hansen M."/>
            <person name="Howarth C."/>
            <person name="Imamovic A."/>
            <person name="Larimer J."/>
            <person name="McCowan C."/>
            <person name="Murphy C."/>
            <person name="Neiman D."/>
            <person name="Pearson M."/>
            <person name="Priest M."/>
            <person name="Roberts A."/>
            <person name="Saif S."/>
            <person name="Shea T."/>
            <person name="Sisk P."/>
            <person name="Sykes S."/>
            <person name="Wortman J."/>
            <person name="Nusbaum C."/>
            <person name="Birren B."/>
        </authorList>
    </citation>
    <scope>NUCLEOTIDE SEQUENCE [LARGE SCALE GENOMIC DNA]</scope>
    <source>
        <strain evidence="2">NIPH 973</strain>
    </source>
</reference>